<gene>
    <name evidence="8" type="primary">rfbD</name>
    <name evidence="8" type="ORF">FLL45_06360</name>
</gene>
<comment type="similarity">
    <text evidence="2 6">Belongs to the dTDP-4-dehydrorhamnose reductase family.</text>
</comment>
<comment type="caution">
    <text evidence="8">The sequence shown here is derived from an EMBL/GenBank/DDBJ whole genome shotgun (WGS) entry which is preliminary data.</text>
</comment>
<evidence type="ECO:0000256" key="1">
    <source>
        <dbReference type="ARBA" id="ARBA00004781"/>
    </source>
</evidence>
<dbReference type="Gene3D" id="3.90.25.10">
    <property type="entry name" value="UDP-galactose 4-epimerase, domain 1"/>
    <property type="match status" value="1"/>
</dbReference>
<evidence type="ECO:0000313" key="9">
    <source>
        <dbReference type="Proteomes" id="UP000317839"/>
    </source>
</evidence>
<evidence type="ECO:0000256" key="5">
    <source>
        <dbReference type="ARBA" id="ARBA00048200"/>
    </source>
</evidence>
<dbReference type="Gene3D" id="3.40.50.720">
    <property type="entry name" value="NAD(P)-binding Rossmann-like Domain"/>
    <property type="match status" value="1"/>
</dbReference>
<evidence type="ECO:0000313" key="8">
    <source>
        <dbReference type="EMBL" id="TQV74582.1"/>
    </source>
</evidence>
<evidence type="ECO:0000256" key="6">
    <source>
        <dbReference type="RuleBase" id="RU364082"/>
    </source>
</evidence>
<dbReference type="UniPathway" id="UPA00124"/>
<comment type="function">
    <text evidence="6">Catalyzes the reduction of dTDP-6-deoxy-L-lyxo-4-hexulose to yield dTDP-L-rhamnose.</text>
</comment>
<dbReference type="InterPro" id="IPR036291">
    <property type="entry name" value="NAD(P)-bd_dom_sf"/>
</dbReference>
<keyword evidence="6" id="KW-0521">NADP</keyword>
<dbReference type="EMBL" id="VIKR01000002">
    <property type="protein sequence ID" value="TQV74582.1"/>
    <property type="molecule type" value="Genomic_DNA"/>
</dbReference>
<dbReference type="OrthoDB" id="9803892at2"/>
<comment type="catalytic activity">
    <reaction evidence="5 6">
        <text>dTDP-beta-L-rhamnose + NADP(+) = dTDP-4-dehydro-beta-L-rhamnose + NADPH + H(+)</text>
        <dbReference type="Rhea" id="RHEA:21796"/>
        <dbReference type="ChEBI" id="CHEBI:15378"/>
        <dbReference type="ChEBI" id="CHEBI:57510"/>
        <dbReference type="ChEBI" id="CHEBI:57783"/>
        <dbReference type="ChEBI" id="CHEBI:58349"/>
        <dbReference type="ChEBI" id="CHEBI:62830"/>
        <dbReference type="EC" id="1.1.1.133"/>
    </reaction>
</comment>
<reference evidence="8 9" key="1">
    <citation type="submission" date="2019-06" db="EMBL/GenBank/DDBJ databases">
        <title>Draft genome of Aliikangiella marina GYP-15.</title>
        <authorList>
            <person name="Wang G."/>
        </authorList>
    </citation>
    <scope>NUCLEOTIDE SEQUENCE [LARGE SCALE GENOMIC DNA]</scope>
    <source>
        <strain evidence="8 9">GYP-15</strain>
    </source>
</reference>
<organism evidence="8 9">
    <name type="scientific">Aliikangiella marina</name>
    <dbReference type="NCBI Taxonomy" id="1712262"/>
    <lineage>
        <taxon>Bacteria</taxon>
        <taxon>Pseudomonadati</taxon>
        <taxon>Pseudomonadota</taxon>
        <taxon>Gammaproteobacteria</taxon>
        <taxon>Oceanospirillales</taxon>
        <taxon>Pleioneaceae</taxon>
        <taxon>Aliikangiella</taxon>
    </lineage>
</organism>
<protein>
    <recommendedName>
        <fullName evidence="4 6">dTDP-4-dehydrorhamnose reductase</fullName>
        <ecNumber evidence="3 6">1.1.1.133</ecNumber>
    </recommendedName>
</protein>
<sequence>MKILVIGKSGQVASELLRLGNDQIKITCLGRKDIDLFDKQSMTEALEQLKFDVLINASAYTAVDKAESDQEAAFALNATVVGYLAKYCADNNVYFLHISTDFVFDGKKSSPYQIEDNVKPIGVYGGSKAEGERLVWKFNAANSAVIRTSWVYSVIGNNFVKTMLRLMNDKQELGVVGDQIGSPTSAKYLARTLIEIAKQKLVGVYHWTDAGVASWYDFAVAIQELAIEKGLLEKAIPIRSIATSDYPTPAERPSYSVLDKSKLLEDCPGLGIEHWRVRLSEMISELTGMSGLD</sequence>
<dbReference type="Pfam" id="PF04321">
    <property type="entry name" value="RmlD_sub_bind"/>
    <property type="match status" value="1"/>
</dbReference>
<dbReference type="GO" id="GO:0019305">
    <property type="term" value="P:dTDP-rhamnose biosynthetic process"/>
    <property type="evidence" value="ECO:0007669"/>
    <property type="project" value="UniProtKB-UniPathway"/>
</dbReference>
<evidence type="ECO:0000256" key="4">
    <source>
        <dbReference type="ARBA" id="ARBA00017099"/>
    </source>
</evidence>
<dbReference type="GO" id="GO:0009243">
    <property type="term" value="P:O antigen biosynthetic process"/>
    <property type="evidence" value="ECO:0007669"/>
    <property type="project" value="UniProtKB-UniPathway"/>
</dbReference>
<dbReference type="SUPFAM" id="SSF51735">
    <property type="entry name" value="NAD(P)-binding Rossmann-fold domains"/>
    <property type="match status" value="1"/>
</dbReference>
<accession>A0A545TBI3</accession>
<keyword evidence="9" id="KW-1185">Reference proteome</keyword>
<comment type="cofactor">
    <cofactor evidence="6">
        <name>Mg(2+)</name>
        <dbReference type="ChEBI" id="CHEBI:18420"/>
    </cofactor>
    <text evidence="6">Binds 1 Mg(2+) ion per monomer.</text>
</comment>
<name>A0A545TBI3_9GAMM</name>
<evidence type="ECO:0000256" key="3">
    <source>
        <dbReference type="ARBA" id="ARBA00012929"/>
    </source>
</evidence>
<dbReference type="InterPro" id="IPR029903">
    <property type="entry name" value="RmlD-like-bd"/>
</dbReference>
<feature type="domain" description="RmlD-like substrate binding" evidence="7">
    <location>
        <begin position="1"/>
        <end position="286"/>
    </location>
</feature>
<dbReference type="InterPro" id="IPR005913">
    <property type="entry name" value="dTDP_dehydrorham_reduct"/>
</dbReference>
<dbReference type="PANTHER" id="PTHR10491:SF4">
    <property type="entry name" value="METHIONINE ADENOSYLTRANSFERASE 2 SUBUNIT BETA"/>
    <property type="match status" value="1"/>
</dbReference>
<dbReference type="GO" id="GO:0008831">
    <property type="term" value="F:dTDP-4-dehydrorhamnose reductase activity"/>
    <property type="evidence" value="ECO:0007669"/>
    <property type="project" value="UniProtKB-EC"/>
</dbReference>
<keyword evidence="6 8" id="KW-0560">Oxidoreductase</keyword>
<comment type="pathway">
    <text evidence="1 6">Carbohydrate biosynthesis; dTDP-L-rhamnose biosynthesis.</text>
</comment>
<dbReference type="AlphaFoldDB" id="A0A545TBI3"/>
<dbReference type="UniPathway" id="UPA00281"/>
<dbReference type="RefSeq" id="WP_142941197.1">
    <property type="nucleotide sequence ID" value="NZ_VIKR01000002.1"/>
</dbReference>
<dbReference type="CDD" id="cd05254">
    <property type="entry name" value="dTDP_HR_like_SDR_e"/>
    <property type="match status" value="1"/>
</dbReference>
<evidence type="ECO:0000259" key="7">
    <source>
        <dbReference type="Pfam" id="PF04321"/>
    </source>
</evidence>
<dbReference type="Proteomes" id="UP000317839">
    <property type="component" value="Unassembled WGS sequence"/>
</dbReference>
<dbReference type="EC" id="1.1.1.133" evidence="3 6"/>
<dbReference type="PANTHER" id="PTHR10491">
    <property type="entry name" value="DTDP-4-DEHYDRORHAMNOSE REDUCTASE"/>
    <property type="match status" value="1"/>
</dbReference>
<evidence type="ECO:0000256" key="2">
    <source>
        <dbReference type="ARBA" id="ARBA00010944"/>
    </source>
</evidence>
<dbReference type="NCBIfam" id="TIGR01214">
    <property type="entry name" value="rmlD"/>
    <property type="match status" value="1"/>
</dbReference>
<proteinExistence type="inferred from homology"/>